<organism evidence="1 2">
    <name type="scientific">Solanum commersonii</name>
    <name type="common">Commerson's wild potato</name>
    <name type="synonym">Commerson's nightshade</name>
    <dbReference type="NCBI Taxonomy" id="4109"/>
    <lineage>
        <taxon>Eukaryota</taxon>
        <taxon>Viridiplantae</taxon>
        <taxon>Streptophyta</taxon>
        <taxon>Embryophyta</taxon>
        <taxon>Tracheophyta</taxon>
        <taxon>Spermatophyta</taxon>
        <taxon>Magnoliopsida</taxon>
        <taxon>eudicotyledons</taxon>
        <taxon>Gunneridae</taxon>
        <taxon>Pentapetalae</taxon>
        <taxon>asterids</taxon>
        <taxon>lamiids</taxon>
        <taxon>Solanales</taxon>
        <taxon>Solanaceae</taxon>
        <taxon>Solanoideae</taxon>
        <taxon>Solaneae</taxon>
        <taxon>Solanum</taxon>
    </lineage>
</organism>
<gene>
    <name evidence="1" type="ORF">H5410_046509</name>
</gene>
<dbReference type="EMBL" id="JACXVP010000009">
    <property type="protein sequence ID" value="KAG5586075.1"/>
    <property type="molecule type" value="Genomic_DNA"/>
</dbReference>
<reference evidence="1 2" key="1">
    <citation type="submission" date="2020-09" db="EMBL/GenBank/DDBJ databases">
        <title>De no assembly of potato wild relative species, Solanum commersonii.</title>
        <authorList>
            <person name="Cho K."/>
        </authorList>
    </citation>
    <scope>NUCLEOTIDE SEQUENCE [LARGE SCALE GENOMIC DNA]</scope>
    <source>
        <strain evidence="1">LZ3.2</strain>
        <tissue evidence="1">Leaf</tissue>
    </source>
</reference>
<dbReference type="AlphaFoldDB" id="A0A9J5XCF2"/>
<evidence type="ECO:0000313" key="2">
    <source>
        <dbReference type="Proteomes" id="UP000824120"/>
    </source>
</evidence>
<name>A0A9J5XCF2_SOLCO</name>
<comment type="caution">
    <text evidence="1">The sequence shown here is derived from an EMBL/GenBank/DDBJ whole genome shotgun (WGS) entry which is preliminary data.</text>
</comment>
<protein>
    <submittedName>
        <fullName evidence="1">Uncharacterized protein</fullName>
    </submittedName>
</protein>
<dbReference type="Proteomes" id="UP000824120">
    <property type="component" value="Chromosome 9"/>
</dbReference>
<accession>A0A9J5XCF2</accession>
<evidence type="ECO:0000313" key="1">
    <source>
        <dbReference type="EMBL" id="KAG5586075.1"/>
    </source>
</evidence>
<proteinExistence type="predicted"/>
<keyword evidence="2" id="KW-1185">Reference proteome</keyword>
<sequence>MDLNLRRMLNDWEIGRTAKLLELFQGTTDADDSLLWKGTSNKRSSVKSAYSLASRNNQDDTLEAELEDQSSLLICQPDRPV</sequence>